<dbReference type="Pfam" id="PF01565">
    <property type="entry name" value="FAD_binding_4"/>
    <property type="match status" value="1"/>
</dbReference>
<dbReference type="SUPFAM" id="SSF56176">
    <property type="entry name" value="FAD-binding/transporter-associated domain-like"/>
    <property type="match status" value="1"/>
</dbReference>
<dbReference type="AlphaFoldDB" id="A0AAD8YEH7"/>
<evidence type="ECO:0000256" key="1">
    <source>
        <dbReference type="ARBA" id="ARBA00001974"/>
    </source>
</evidence>
<dbReference type="InterPro" id="IPR016169">
    <property type="entry name" value="FAD-bd_PCMH_sub2"/>
</dbReference>
<organism evidence="9 10">
    <name type="scientific">Skeletonema marinoi</name>
    <dbReference type="NCBI Taxonomy" id="267567"/>
    <lineage>
        <taxon>Eukaryota</taxon>
        <taxon>Sar</taxon>
        <taxon>Stramenopiles</taxon>
        <taxon>Ochrophyta</taxon>
        <taxon>Bacillariophyta</taxon>
        <taxon>Coscinodiscophyceae</taxon>
        <taxon>Thalassiosirophycidae</taxon>
        <taxon>Thalassiosirales</taxon>
        <taxon>Skeletonemataceae</taxon>
        <taxon>Skeletonema</taxon>
        <taxon>Skeletonema marinoi-dohrnii complex</taxon>
    </lineage>
</organism>
<dbReference type="Proteomes" id="UP001224775">
    <property type="component" value="Unassembled WGS sequence"/>
</dbReference>
<dbReference type="InterPro" id="IPR036318">
    <property type="entry name" value="FAD-bd_PCMH-like_sf"/>
</dbReference>
<dbReference type="InterPro" id="IPR016166">
    <property type="entry name" value="FAD-bd_PCMH"/>
</dbReference>
<evidence type="ECO:0000256" key="6">
    <source>
        <dbReference type="SAM" id="MobiDB-lite"/>
    </source>
</evidence>
<dbReference type="PANTHER" id="PTHR42973">
    <property type="entry name" value="BINDING OXIDOREDUCTASE, PUTATIVE (AFU_ORTHOLOGUE AFUA_1G17690)-RELATED"/>
    <property type="match status" value="1"/>
</dbReference>
<accession>A0AAD8YEH7</accession>
<evidence type="ECO:0000256" key="3">
    <source>
        <dbReference type="ARBA" id="ARBA00022630"/>
    </source>
</evidence>
<protein>
    <submittedName>
        <fullName evidence="9">FAD binding domain-containing protein</fullName>
    </submittedName>
</protein>
<dbReference type="Gene3D" id="3.30.43.10">
    <property type="entry name" value="Uridine Diphospho-n-acetylenolpyruvylglucosamine Reductase, domain 2"/>
    <property type="match status" value="1"/>
</dbReference>
<dbReference type="PROSITE" id="PS51387">
    <property type="entry name" value="FAD_PCMH"/>
    <property type="match status" value="1"/>
</dbReference>
<keyword evidence="4" id="KW-0274">FAD</keyword>
<reference evidence="9" key="1">
    <citation type="submission" date="2023-06" db="EMBL/GenBank/DDBJ databases">
        <title>Survivors Of The Sea: Transcriptome response of Skeletonema marinoi to long-term dormancy.</title>
        <authorList>
            <person name="Pinder M.I.M."/>
            <person name="Kourtchenko O."/>
            <person name="Robertson E.K."/>
            <person name="Larsson T."/>
            <person name="Maumus F."/>
            <person name="Osuna-Cruz C.M."/>
            <person name="Vancaester E."/>
            <person name="Stenow R."/>
            <person name="Vandepoele K."/>
            <person name="Ploug H."/>
            <person name="Bruchert V."/>
            <person name="Godhe A."/>
            <person name="Topel M."/>
        </authorList>
    </citation>
    <scope>NUCLEOTIDE SEQUENCE</scope>
    <source>
        <strain evidence="9">R05AC</strain>
    </source>
</reference>
<evidence type="ECO:0000313" key="10">
    <source>
        <dbReference type="Proteomes" id="UP001224775"/>
    </source>
</evidence>
<dbReference type="InterPro" id="IPR006094">
    <property type="entry name" value="Oxid_FAD_bind_N"/>
</dbReference>
<sequence length="825" mass="89029">MSRGTSSSNSRAGFSSRSALVAFSVLLQLAFLAHPAAAIGGWETIHLVWSRLSGERAQNQSSKSSIPQVAPIPNGGAHHDADDKEEDGAPKKRHVSEVTMTSLKKSSSSSPRSSTPVSPAFVPRGRRGGLKLDDKDLQTITISTAALALDAMASFSDAARFLQLAVLGIAGNLSTADAASASPVSGWRSECMPEFYEFPPSNHALIDQPSGMCLPHLFLGWEMSWPRPSENGHSNETYDQAFQDLFTEESSTDFESWLVDPTNPSINLPSKVLCPAVASDVVAAVNFAKEHGLEISVKNSGHSYQGASSKKDTLLLNMNRYTHYAPTGITDCDASVLDTKVAEDLNNQPCLLSLAKNKSSLIRVGGGENFDKVFRAVEGYKYHLVGGAAGTVSPMGWTWQGGLAGTTGGRLYGFGVDQVVQLEMVLPNGFHVKFGPTEWEDASAEGFAVPRTKVVSGVCRSNPDEHDEEKWSWEICPEDFDIDFNDLWFAVRGGGGGTWGVVTSVLLQLHDYLPFGPYAFNLSPTEDCSAIDPQFAEFKAKYISAPSLLNVTKEHSLACSSPDMFHVMVCFGEEDVMQAWTNFLDLNNLTDHLGCLNKVGGEGDSGSTSPFSPMGLEFARVLVPQSWLDESEEKIKTVLENAAGGEPPYYAFGGATASGSDQANALSQAHRNAALMVALIVTADEEANFWGIFQVSPLFGSNHAGFLTTGPLKEDWTKPCPREWTFKERSEKCISFQEAIHGTETLARLEAIKKAVDPQFIFNCTNCVGNNLPDADKSQEGEEDESSPAEPLSEIPSDGHLAHPLCLCLLSGLQSPQPQFICSSM</sequence>
<feature type="domain" description="FAD-binding PCMH-type" evidence="8">
    <location>
        <begin position="265"/>
        <end position="512"/>
    </location>
</feature>
<dbReference type="PANTHER" id="PTHR42973:SF39">
    <property type="entry name" value="FAD-BINDING PCMH-TYPE DOMAIN-CONTAINING PROTEIN"/>
    <property type="match status" value="1"/>
</dbReference>
<evidence type="ECO:0000256" key="5">
    <source>
        <dbReference type="ARBA" id="ARBA00023002"/>
    </source>
</evidence>
<feature type="chain" id="PRO_5042165377" evidence="7">
    <location>
        <begin position="39"/>
        <end position="825"/>
    </location>
</feature>
<keyword evidence="3" id="KW-0285">Flavoprotein</keyword>
<keyword evidence="10" id="KW-1185">Reference proteome</keyword>
<dbReference type="Gene3D" id="3.30.465.10">
    <property type="match status" value="1"/>
</dbReference>
<dbReference type="GO" id="GO:0016491">
    <property type="term" value="F:oxidoreductase activity"/>
    <property type="evidence" value="ECO:0007669"/>
    <property type="project" value="UniProtKB-KW"/>
</dbReference>
<keyword evidence="5" id="KW-0560">Oxidoreductase</keyword>
<feature type="region of interest" description="Disordered" evidence="6">
    <location>
        <begin position="59"/>
        <end position="129"/>
    </location>
</feature>
<feature type="compositionally biased region" description="Basic and acidic residues" evidence="6">
    <location>
        <begin position="77"/>
        <end position="90"/>
    </location>
</feature>
<feature type="region of interest" description="Disordered" evidence="6">
    <location>
        <begin position="773"/>
        <end position="794"/>
    </location>
</feature>
<gene>
    <name evidence="9" type="ORF">QTG54_006131</name>
</gene>
<proteinExistence type="inferred from homology"/>
<evidence type="ECO:0000256" key="7">
    <source>
        <dbReference type="SAM" id="SignalP"/>
    </source>
</evidence>
<keyword evidence="7" id="KW-0732">Signal</keyword>
<evidence type="ECO:0000256" key="2">
    <source>
        <dbReference type="ARBA" id="ARBA00005466"/>
    </source>
</evidence>
<dbReference type="InterPro" id="IPR050416">
    <property type="entry name" value="FAD-linked_Oxidoreductase"/>
</dbReference>
<evidence type="ECO:0000313" key="9">
    <source>
        <dbReference type="EMBL" id="KAK1743510.1"/>
    </source>
</evidence>
<dbReference type="EMBL" id="JATAAI010000009">
    <property type="protein sequence ID" value="KAK1743510.1"/>
    <property type="molecule type" value="Genomic_DNA"/>
</dbReference>
<dbReference type="GO" id="GO:0071949">
    <property type="term" value="F:FAD binding"/>
    <property type="evidence" value="ECO:0007669"/>
    <property type="project" value="InterPro"/>
</dbReference>
<evidence type="ECO:0000256" key="4">
    <source>
        <dbReference type="ARBA" id="ARBA00022827"/>
    </source>
</evidence>
<feature type="signal peptide" evidence="7">
    <location>
        <begin position="1"/>
        <end position="38"/>
    </location>
</feature>
<evidence type="ECO:0000259" key="8">
    <source>
        <dbReference type="PROSITE" id="PS51387"/>
    </source>
</evidence>
<comment type="cofactor">
    <cofactor evidence="1">
        <name>FAD</name>
        <dbReference type="ChEBI" id="CHEBI:57692"/>
    </cofactor>
</comment>
<dbReference type="InterPro" id="IPR016167">
    <property type="entry name" value="FAD-bd_PCMH_sub1"/>
</dbReference>
<feature type="compositionally biased region" description="Low complexity" evidence="6">
    <location>
        <begin position="106"/>
        <end position="119"/>
    </location>
</feature>
<comment type="caution">
    <text evidence="9">The sequence shown here is derived from an EMBL/GenBank/DDBJ whole genome shotgun (WGS) entry which is preliminary data.</text>
</comment>
<name>A0AAD8YEH7_9STRA</name>
<comment type="similarity">
    <text evidence="2">Belongs to the oxygen-dependent FAD-linked oxidoreductase family.</text>
</comment>